<reference evidence="8 9" key="1">
    <citation type="submission" date="2024-04" db="EMBL/GenBank/DDBJ databases">
        <authorList>
            <person name="Rising A."/>
            <person name="Reimegard J."/>
            <person name="Sonavane S."/>
            <person name="Akerstrom W."/>
            <person name="Nylinder S."/>
            <person name="Hedman E."/>
            <person name="Kallberg Y."/>
        </authorList>
    </citation>
    <scope>NUCLEOTIDE SEQUENCE [LARGE SCALE GENOMIC DNA]</scope>
</reference>
<evidence type="ECO:0000256" key="1">
    <source>
        <dbReference type="ARBA" id="ARBA00022723"/>
    </source>
</evidence>
<keyword evidence="9" id="KW-1185">Reference proteome</keyword>
<name>A0AAV2B5P8_9ARAC</name>
<keyword evidence="3 5" id="KW-0863">Zinc-finger</keyword>
<dbReference type="EMBL" id="CAXIEN010000278">
    <property type="protein sequence ID" value="CAL1291230.1"/>
    <property type="molecule type" value="Genomic_DNA"/>
</dbReference>
<feature type="compositionally biased region" description="Polar residues" evidence="6">
    <location>
        <begin position="63"/>
        <end position="73"/>
    </location>
</feature>
<dbReference type="SUPFAM" id="SSF57667">
    <property type="entry name" value="beta-beta-alpha zinc fingers"/>
    <property type="match status" value="1"/>
</dbReference>
<feature type="region of interest" description="Disordered" evidence="6">
    <location>
        <begin position="1"/>
        <end position="73"/>
    </location>
</feature>
<evidence type="ECO:0000313" key="8">
    <source>
        <dbReference type="EMBL" id="CAL1291230.1"/>
    </source>
</evidence>
<comment type="caution">
    <text evidence="8">The sequence shown here is derived from an EMBL/GenBank/DDBJ whole genome shotgun (WGS) entry which is preliminary data.</text>
</comment>
<sequence>MLSFGETTMEESVPDSVETINSEESGNDSVQVINSEESTPNSSQSASPGKSGPNTRNKKAVSKKNSQLKTSPTDWSEKRFVCNICNKGFRRKCRLDSHLTTHSEDASSCMINLPSGVENL</sequence>
<dbReference type="Gene3D" id="3.30.160.60">
    <property type="entry name" value="Classic Zinc Finger"/>
    <property type="match status" value="1"/>
</dbReference>
<keyword evidence="2" id="KW-0677">Repeat</keyword>
<dbReference type="SMART" id="SM00355">
    <property type="entry name" value="ZnF_C2H2"/>
    <property type="match status" value="1"/>
</dbReference>
<evidence type="ECO:0000256" key="2">
    <source>
        <dbReference type="ARBA" id="ARBA00022737"/>
    </source>
</evidence>
<evidence type="ECO:0000259" key="7">
    <source>
        <dbReference type="PROSITE" id="PS50157"/>
    </source>
</evidence>
<dbReference type="PROSITE" id="PS00028">
    <property type="entry name" value="ZINC_FINGER_C2H2_1"/>
    <property type="match status" value="1"/>
</dbReference>
<feature type="compositionally biased region" description="Polar residues" evidence="6">
    <location>
        <begin position="18"/>
        <end position="55"/>
    </location>
</feature>
<dbReference type="AlphaFoldDB" id="A0AAV2B5P8"/>
<organism evidence="8 9">
    <name type="scientific">Larinioides sclopetarius</name>
    <dbReference type="NCBI Taxonomy" id="280406"/>
    <lineage>
        <taxon>Eukaryota</taxon>
        <taxon>Metazoa</taxon>
        <taxon>Ecdysozoa</taxon>
        <taxon>Arthropoda</taxon>
        <taxon>Chelicerata</taxon>
        <taxon>Arachnida</taxon>
        <taxon>Araneae</taxon>
        <taxon>Araneomorphae</taxon>
        <taxon>Entelegynae</taxon>
        <taxon>Araneoidea</taxon>
        <taxon>Araneidae</taxon>
        <taxon>Larinioides</taxon>
    </lineage>
</organism>
<keyword evidence="1" id="KW-0479">Metal-binding</keyword>
<feature type="domain" description="C2H2-type" evidence="7">
    <location>
        <begin position="80"/>
        <end position="107"/>
    </location>
</feature>
<keyword evidence="4" id="KW-0862">Zinc</keyword>
<evidence type="ECO:0000256" key="6">
    <source>
        <dbReference type="SAM" id="MobiDB-lite"/>
    </source>
</evidence>
<protein>
    <recommendedName>
        <fullName evidence="7">C2H2-type domain-containing protein</fullName>
    </recommendedName>
</protein>
<dbReference type="GO" id="GO:0008270">
    <property type="term" value="F:zinc ion binding"/>
    <property type="evidence" value="ECO:0007669"/>
    <property type="project" value="UniProtKB-KW"/>
</dbReference>
<evidence type="ECO:0000256" key="4">
    <source>
        <dbReference type="ARBA" id="ARBA00022833"/>
    </source>
</evidence>
<proteinExistence type="predicted"/>
<dbReference type="Proteomes" id="UP001497382">
    <property type="component" value="Unassembled WGS sequence"/>
</dbReference>
<dbReference type="PROSITE" id="PS50157">
    <property type="entry name" value="ZINC_FINGER_C2H2_2"/>
    <property type="match status" value="1"/>
</dbReference>
<dbReference type="FunFam" id="3.30.160.60:FF:000100">
    <property type="entry name" value="Zinc finger 45-like"/>
    <property type="match status" value="1"/>
</dbReference>
<dbReference type="InterPro" id="IPR013087">
    <property type="entry name" value="Znf_C2H2_type"/>
</dbReference>
<accession>A0AAV2B5P8</accession>
<dbReference type="InterPro" id="IPR036236">
    <property type="entry name" value="Znf_C2H2_sf"/>
</dbReference>
<evidence type="ECO:0000256" key="3">
    <source>
        <dbReference type="ARBA" id="ARBA00022771"/>
    </source>
</evidence>
<evidence type="ECO:0000313" key="9">
    <source>
        <dbReference type="Proteomes" id="UP001497382"/>
    </source>
</evidence>
<gene>
    <name evidence="8" type="ORF">LARSCL_LOCUS16970</name>
</gene>
<evidence type="ECO:0000256" key="5">
    <source>
        <dbReference type="PROSITE-ProRule" id="PRU00042"/>
    </source>
</evidence>